<dbReference type="GO" id="GO:0032259">
    <property type="term" value="P:methylation"/>
    <property type="evidence" value="ECO:0007669"/>
    <property type="project" value="UniProtKB-KW"/>
</dbReference>
<dbReference type="InterPro" id="IPR009537">
    <property type="entry name" value="DUF1156"/>
</dbReference>
<evidence type="ECO:0000313" key="2">
    <source>
        <dbReference type="EMBL" id="BAM05745.1"/>
    </source>
</evidence>
<dbReference type="AlphaFoldDB" id="I0IKE6"/>
<accession>I0IKE6</accession>
<dbReference type="Pfam" id="PF06634">
    <property type="entry name" value="DUF1156"/>
    <property type="match status" value="1"/>
</dbReference>
<keyword evidence="2" id="KW-0808">Transferase</keyword>
<dbReference type="HOGENOM" id="CLU_176216_0_0_0"/>
<dbReference type="STRING" id="1162668.LFE_0014"/>
<reference evidence="2 3" key="1">
    <citation type="journal article" date="2012" name="J. Bacteriol.">
        <title>Complete Genome Sequence of Leptospirillum ferrooxidans Strain C2-3, Isolated from a Fresh Volcanic Ash Deposit on the Island of Miyake, Japan.</title>
        <authorList>
            <person name="Fujimura R."/>
            <person name="Sato Y."/>
            <person name="Nishizawa T."/>
            <person name="Oshima K."/>
            <person name="Kim S.-W."/>
            <person name="Hattori M."/>
            <person name="Kamijo T."/>
            <person name="Ohta H."/>
        </authorList>
    </citation>
    <scope>NUCLEOTIDE SEQUENCE [LARGE SCALE GENOMIC DNA]</scope>
    <source>
        <strain evidence="2 3">C2-3</strain>
    </source>
</reference>
<protein>
    <submittedName>
        <fullName evidence="2">Adeninespecific DNA methylase</fullName>
    </submittedName>
</protein>
<dbReference type="GO" id="GO:0008168">
    <property type="term" value="F:methyltransferase activity"/>
    <property type="evidence" value="ECO:0007669"/>
    <property type="project" value="UniProtKB-KW"/>
</dbReference>
<dbReference type="Proteomes" id="UP000007382">
    <property type="component" value="Chromosome"/>
</dbReference>
<sequence>MIKLPKKLIEVALPLDDINLASVREKSIRHGHPSTLHLWWARRPLATARAVLFAQMVNDPGYERSLGRGINKEKAQSERERLFKILRKLVLWENTNNKAMFPSFVA</sequence>
<proteinExistence type="predicted"/>
<dbReference type="EMBL" id="AP012342">
    <property type="protein sequence ID" value="BAM05745.1"/>
    <property type="molecule type" value="Genomic_DNA"/>
</dbReference>
<evidence type="ECO:0000259" key="1">
    <source>
        <dbReference type="Pfam" id="PF06634"/>
    </source>
</evidence>
<dbReference type="KEGG" id="lfc:LFE_0014"/>
<reference evidence="3" key="2">
    <citation type="submission" date="2012-03" db="EMBL/GenBank/DDBJ databases">
        <title>The complete genome sequence of the pioneer microbe on fresh volcanic deposit, Leptospirillum ferrooxidans strain C2-3.</title>
        <authorList>
            <person name="Fujimura R."/>
            <person name="Sato Y."/>
            <person name="Nishizawa T."/>
            <person name="Nanba K."/>
            <person name="Oshima K."/>
            <person name="Hattori M."/>
            <person name="Kamijo T."/>
            <person name="Ohta H."/>
        </authorList>
    </citation>
    <scope>NUCLEOTIDE SEQUENCE [LARGE SCALE GENOMIC DNA]</scope>
    <source>
        <strain evidence="3">C2-3</strain>
    </source>
</reference>
<name>I0IKE6_LEPFC</name>
<dbReference type="eggNOG" id="COG1743">
    <property type="taxonomic scope" value="Bacteria"/>
</dbReference>
<evidence type="ECO:0000313" key="3">
    <source>
        <dbReference type="Proteomes" id="UP000007382"/>
    </source>
</evidence>
<feature type="domain" description="DUF1156" evidence="1">
    <location>
        <begin position="12"/>
        <end position="85"/>
    </location>
</feature>
<dbReference type="PATRIC" id="fig|1162668.3.peg.15"/>
<keyword evidence="2" id="KW-0489">Methyltransferase</keyword>
<keyword evidence="3" id="KW-1185">Reference proteome</keyword>
<organism evidence="2 3">
    <name type="scientific">Leptospirillum ferrooxidans (strain C2-3)</name>
    <dbReference type="NCBI Taxonomy" id="1162668"/>
    <lineage>
        <taxon>Bacteria</taxon>
        <taxon>Pseudomonadati</taxon>
        <taxon>Nitrospirota</taxon>
        <taxon>Nitrospiria</taxon>
        <taxon>Nitrospirales</taxon>
        <taxon>Nitrospiraceae</taxon>
        <taxon>Leptospirillum</taxon>
    </lineage>
</organism>
<gene>
    <name evidence="2" type="ordered locus">LFE_0014</name>
</gene>